<feature type="transmembrane region" description="Helical" evidence="5">
    <location>
        <begin position="209"/>
        <end position="226"/>
    </location>
</feature>
<feature type="transmembrane region" description="Helical" evidence="5">
    <location>
        <begin position="178"/>
        <end position="203"/>
    </location>
</feature>
<keyword evidence="4 5" id="KW-0472">Membrane</keyword>
<dbReference type="SUPFAM" id="SSF103481">
    <property type="entry name" value="Multidrug resistance efflux transporter EmrE"/>
    <property type="match status" value="2"/>
</dbReference>
<dbReference type="InterPro" id="IPR000620">
    <property type="entry name" value="EamA_dom"/>
</dbReference>
<gene>
    <name evidence="7" type="ORF">METZ01_LOCUS116543</name>
</gene>
<dbReference type="GO" id="GO:0016020">
    <property type="term" value="C:membrane"/>
    <property type="evidence" value="ECO:0007669"/>
    <property type="project" value="UniProtKB-SubCell"/>
</dbReference>
<protein>
    <recommendedName>
        <fullName evidence="6">EamA domain-containing protein</fullName>
    </recommendedName>
</protein>
<evidence type="ECO:0000256" key="2">
    <source>
        <dbReference type="ARBA" id="ARBA00022692"/>
    </source>
</evidence>
<sequence length="310" mass="34041">MRSDTIKMLAAFLWGIGAVLAFCLLAVAARELNRVIPVQEIVMFRALIGLLISCAIICVIRQYGLLKTKRLPMQLLRHGSHFFAQCGWLFGIGYLTLADVFALEFTVPVWVALIAAFALREKLTGKRISAIGLGLLGVVVILNPTKGVINPVALVVLMSAIFYAIAHTANKSLSATETALGIVFYMSLIQLPMGVVLSLPVWVTPDGWQWAWLIMIGSCALTGHFCMTRSMQLADVSFVMTVDFLRLPLIAVIGVLLYLEPFKVSLLIGAAIIMLGNVINVQDQLTRYGQKAESWTSRSRSKLRENSVES</sequence>
<keyword evidence="2 5" id="KW-0812">Transmembrane</keyword>
<dbReference type="PANTHER" id="PTHR22911">
    <property type="entry name" value="ACYL-MALONYL CONDENSING ENZYME-RELATED"/>
    <property type="match status" value="1"/>
</dbReference>
<dbReference type="Pfam" id="PF00892">
    <property type="entry name" value="EamA"/>
    <property type="match status" value="2"/>
</dbReference>
<dbReference type="EMBL" id="UINC01015049">
    <property type="protein sequence ID" value="SVA63689.1"/>
    <property type="molecule type" value="Genomic_DNA"/>
</dbReference>
<evidence type="ECO:0000256" key="4">
    <source>
        <dbReference type="ARBA" id="ARBA00023136"/>
    </source>
</evidence>
<feature type="transmembrane region" description="Helical" evidence="5">
    <location>
        <begin position="148"/>
        <end position="166"/>
    </location>
</feature>
<evidence type="ECO:0000313" key="7">
    <source>
        <dbReference type="EMBL" id="SVA63689.1"/>
    </source>
</evidence>
<feature type="transmembrane region" description="Helical" evidence="5">
    <location>
        <begin position="264"/>
        <end position="281"/>
    </location>
</feature>
<accession>A0A381XG47</accession>
<proteinExistence type="predicted"/>
<feature type="domain" description="EamA" evidence="6">
    <location>
        <begin position="11"/>
        <end position="142"/>
    </location>
</feature>
<evidence type="ECO:0000256" key="3">
    <source>
        <dbReference type="ARBA" id="ARBA00022989"/>
    </source>
</evidence>
<evidence type="ECO:0000256" key="5">
    <source>
        <dbReference type="SAM" id="Phobius"/>
    </source>
</evidence>
<dbReference type="AlphaFoldDB" id="A0A381XG47"/>
<feature type="transmembrane region" description="Helical" evidence="5">
    <location>
        <begin position="238"/>
        <end position="258"/>
    </location>
</feature>
<dbReference type="PANTHER" id="PTHR22911:SF6">
    <property type="entry name" value="SOLUTE CARRIER FAMILY 35 MEMBER G1"/>
    <property type="match status" value="1"/>
</dbReference>
<evidence type="ECO:0000259" key="6">
    <source>
        <dbReference type="Pfam" id="PF00892"/>
    </source>
</evidence>
<reference evidence="7" key="1">
    <citation type="submission" date="2018-05" db="EMBL/GenBank/DDBJ databases">
        <authorList>
            <person name="Lanie J.A."/>
            <person name="Ng W.-L."/>
            <person name="Kazmierczak K.M."/>
            <person name="Andrzejewski T.M."/>
            <person name="Davidsen T.M."/>
            <person name="Wayne K.J."/>
            <person name="Tettelin H."/>
            <person name="Glass J.I."/>
            <person name="Rusch D."/>
            <person name="Podicherti R."/>
            <person name="Tsui H.-C.T."/>
            <person name="Winkler M.E."/>
        </authorList>
    </citation>
    <scope>NUCLEOTIDE SEQUENCE</scope>
</reference>
<name>A0A381XG47_9ZZZZ</name>
<evidence type="ECO:0000256" key="1">
    <source>
        <dbReference type="ARBA" id="ARBA00004141"/>
    </source>
</evidence>
<dbReference type="InterPro" id="IPR037185">
    <property type="entry name" value="EmrE-like"/>
</dbReference>
<organism evidence="7">
    <name type="scientific">marine metagenome</name>
    <dbReference type="NCBI Taxonomy" id="408172"/>
    <lineage>
        <taxon>unclassified sequences</taxon>
        <taxon>metagenomes</taxon>
        <taxon>ecological metagenomes</taxon>
    </lineage>
</organism>
<feature type="transmembrane region" description="Helical" evidence="5">
    <location>
        <begin position="44"/>
        <end position="63"/>
    </location>
</feature>
<feature type="transmembrane region" description="Helical" evidence="5">
    <location>
        <begin position="101"/>
        <end position="119"/>
    </location>
</feature>
<feature type="domain" description="EamA" evidence="6">
    <location>
        <begin position="153"/>
        <end position="279"/>
    </location>
</feature>
<keyword evidence="3 5" id="KW-1133">Transmembrane helix</keyword>
<feature type="transmembrane region" description="Helical" evidence="5">
    <location>
        <begin position="126"/>
        <end position="142"/>
    </location>
</feature>
<comment type="subcellular location">
    <subcellularLocation>
        <location evidence="1">Membrane</location>
        <topology evidence="1">Multi-pass membrane protein</topology>
    </subcellularLocation>
</comment>